<protein>
    <recommendedName>
        <fullName evidence="5">Methyl-accepting chemotaxis-like protein</fullName>
    </recommendedName>
</protein>
<dbReference type="PATRIC" id="fig|1423781.4.peg.1216"/>
<feature type="transmembrane region" description="Helical" evidence="2">
    <location>
        <begin position="6"/>
        <end position="26"/>
    </location>
</feature>
<organism evidence="3 4">
    <name type="scientific">Apilactobacillus ozensis DSM 23829 = JCM 17196</name>
    <dbReference type="NCBI Taxonomy" id="1423781"/>
    <lineage>
        <taxon>Bacteria</taxon>
        <taxon>Bacillati</taxon>
        <taxon>Bacillota</taxon>
        <taxon>Bacilli</taxon>
        <taxon>Lactobacillales</taxon>
        <taxon>Lactobacillaceae</taxon>
        <taxon>Apilactobacillus</taxon>
    </lineage>
</organism>
<dbReference type="PANTHER" id="PTHR40070:SF1">
    <property type="entry name" value="UPF0478 PROTEIN YTXG"/>
    <property type="match status" value="1"/>
</dbReference>
<gene>
    <name evidence="3" type="ORF">FD06_GL001174</name>
</gene>
<dbReference type="PANTHER" id="PTHR40070">
    <property type="entry name" value="UPF0478 PROTEIN YTXG"/>
    <property type="match status" value="1"/>
</dbReference>
<name>A0A0R2AWD5_9LACO</name>
<dbReference type="OrthoDB" id="2146420at2"/>
<sequence>MTGGEIAALLAALAFIVLVIFLCMFIKKLIRNLEEMERTINSISNDVDILSKQAENVLASSNTLIKDIDEKLNTISPVFDAAAEVGHSVSDFNTATHDFTSKFRNRKKSSLLTRFIPMRSKKSRKK</sequence>
<keyword evidence="2" id="KW-1133">Transmembrane helix</keyword>
<comment type="caution">
    <text evidence="3">The sequence shown here is derived from an EMBL/GenBank/DDBJ whole genome shotgun (WGS) entry which is preliminary data.</text>
</comment>
<dbReference type="InterPro" id="IPR009293">
    <property type="entry name" value="UPF0478"/>
</dbReference>
<dbReference type="STRING" id="1423781.FD06_GL001174"/>
<dbReference type="Pfam" id="PF06103">
    <property type="entry name" value="DUF948"/>
    <property type="match status" value="1"/>
</dbReference>
<evidence type="ECO:0000313" key="4">
    <source>
        <dbReference type="Proteomes" id="UP000052012"/>
    </source>
</evidence>
<feature type="coiled-coil region" evidence="1">
    <location>
        <begin position="26"/>
        <end position="53"/>
    </location>
</feature>
<evidence type="ECO:0008006" key="5">
    <source>
        <dbReference type="Google" id="ProtNLM"/>
    </source>
</evidence>
<keyword evidence="1" id="KW-0175">Coiled coil</keyword>
<keyword evidence="2" id="KW-0812">Transmembrane</keyword>
<dbReference type="RefSeq" id="WP_056966049.1">
    <property type="nucleotide sequence ID" value="NZ_AYYQ01000027.1"/>
</dbReference>
<reference evidence="3 4" key="1">
    <citation type="journal article" date="2015" name="Genome Announc.">
        <title>Expanding the biotechnology potential of lactobacilli through comparative genomics of 213 strains and associated genera.</title>
        <authorList>
            <person name="Sun Z."/>
            <person name="Harris H.M."/>
            <person name="McCann A."/>
            <person name="Guo C."/>
            <person name="Argimon S."/>
            <person name="Zhang W."/>
            <person name="Yang X."/>
            <person name="Jeffery I.B."/>
            <person name="Cooney J.C."/>
            <person name="Kagawa T.F."/>
            <person name="Liu W."/>
            <person name="Song Y."/>
            <person name="Salvetti E."/>
            <person name="Wrobel A."/>
            <person name="Rasinkangas P."/>
            <person name="Parkhill J."/>
            <person name="Rea M.C."/>
            <person name="O'Sullivan O."/>
            <person name="Ritari J."/>
            <person name="Douillard F.P."/>
            <person name="Paul Ross R."/>
            <person name="Yang R."/>
            <person name="Briner A.E."/>
            <person name="Felis G.E."/>
            <person name="de Vos W.M."/>
            <person name="Barrangou R."/>
            <person name="Klaenhammer T.R."/>
            <person name="Caufield P.W."/>
            <person name="Cui Y."/>
            <person name="Zhang H."/>
            <person name="O'Toole P.W."/>
        </authorList>
    </citation>
    <scope>NUCLEOTIDE SEQUENCE [LARGE SCALE GENOMIC DNA]</scope>
    <source>
        <strain evidence="3 4">DSM 23829</strain>
    </source>
</reference>
<dbReference type="EMBL" id="AYYQ01000027">
    <property type="protein sequence ID" value="KRM68395.1"/>
    <property type="molecule type" value="Genomic_DNA"/>
</dbReference>
<evidence type="ECO:0000313" key="3">
    <source>
        <dbReference type="EMBL" id="KRM68395.1"/>
    </source>
</evidence>
<keyword evidence="2" id="KW-0472">Membrane</keyword>
<keyword evidence="4" id="KW-1185">Reference proteome</keyword>
<accession>A0A0R2AWD5</accession>
<proteinExistence type="predicted"/>
<dbReference type="Proteomes" id="UP000052012">
    <property type="component" value="Unassembled WGS sequence"/>
</dbReference>
<evidence type="ECO:0000256" key="1">
    <source>
        <dbReference type="SAM" id="Coils"/>
    </source>
</evidence>
<evidence type="ECO:0000256" key="2">
    <source>
        <dbReference type="SAM" id="Phobius"/>
    </source>
</evidence>
<dbReference type="AlphaFoldDB" id="A0A0R2AWD5"/>